<dbReference type="EMBL" id="MFLY01000047">
    <property type="protein sequence ID" value="OGG72502.1"/>
    <property type="molecule type" value="Genomic_DNA"/>
</dbReference>
<comment type="caution">
    <text evidence="1">The sequence shown here is derived from an EMBL/GenBank/DDBJ whole genome shotgun (WGS) entry which is preliminary data.</text>
</comment>
<accession>A0A1F6EGU9</accession>
<dbReference type="AlphaFoldDB" id="A0A1F6EGU9"/>
<evidence type="ECO:0000313" key="1">
    <source>
        <dbReference type="EMBL" id="OGG72502.1"/>
    </source>
</evidence>
<reference evidence="1 2" key="1">
    <citation type="journal article" date="2016" name="Nat. Commun.">
        <title>Thousands of microbial genomes shed light on interconnected biogeochemical processes in an aquifer system.</title>
        <authorList>
            <person name="Anantharaman K."/>
            <person name="Brown C.T."/>
            <person name="Hug L.A."/>
            <person name="Sharon I."/>
            <person name="Castelle C.J."/>
            <person name="Probst A.J."/>
            <person name="Thomas B.C."/>
            <person name="Singh A."/>
            <person name="Wilkins M.J."/>
            <person name="Karaoz U."/>
            <person name="Brodie E.L."/>
            <person name="Williams K.H."/>
            <person name="Hubbard S.S."/>
            <person name="Banfield J.F."/>
        </authorList>
    </citation>
    <scope>NUCLEOTIDE SEQUENCE [LARGE SCALE GENOMIC DNA]</scope>
</reference>
<protein>
    <submittedName>
        <fullName evidence="1">Uncharacterized protein</fullName>
    </submittedName>
</protein>
<name>A0A1F6EGU9_9BACT</name>
<evidence type="ECO:0000313" key="2">
    <source>
        <dbReference type="Proteomes" id="UP000177306"/>
    </source>
</evidence>
<proteinExistence type="predicted"/>
<organism evidence="1 2">
    <name type="scientific">Candidatus Kaiserbacteria bacterium RIFCSPLOWO2_01_FULL_53_17</name>
    <dbReference type="NCBI Taxonomy" id="1798511"/>
    <lineage>
        <taxon>Bacteria</taxon>
        <taxon>Candidatus Kaiseribacteriota</taxon>
    </lineage>
</organism>
<sequence length="113" mass="12993">MIVTHYDSFATNLVREGGFHPDWEGELPLVMTREELQKQMEPSLRERGGFMDTQVESALDFFQQYEERYHEAPGGKMYHRPCGGGAVKQGMAGILCSRCEKLLDLIPPEFLRR</sequence>
<gene>
    <name evidence="1" type="ORF">A3A38_04705</name>
</gene>
<dbReference type="Proteomes" id="UP000177306">
    <property type="component" value="Unassembled WGS sequence"/>
</dbReference>